<dbReference type="Pfam" id="PF02638">
    <property type="entry name" value="GHL10"/>
    <property type="match status" value="1"/>
</dbReference>
<name>A0A820FTX8_9BILA</name>
<gene>
    <name evidence="4" type="ORF">OXD698_LOCUS44295</name>
</gene>
<feature type="domain" description="Glycosyl hydrolase-like 10" evidence="3">
    <location>
        <begin position="74"/>
        <end position="198"/>
    </location>
</feature>
<evidence type="ECO:0000313" key="4">
    <source>
        <dbReference type="EMBL" id="CAF4266949.1"/>
    </source>
</evidence>
<evidence type="ECO:0000313" key="5">
    <source>
        <dbReference type="Proteomes" id="UP000663844"/>
    </source>
</evidence>
<comment type="caution">
    <text evidence="4">The sequence shown here is derived from an EMBL/GenBank/DDBJ whole genome shotgun (WGS) entry which is preliminary data.</text>
</comment>
<keyword evidence="1 2" id="KW-0732">Signal</keyword>
<dbReference type="InterPro" id="IPR003790">
    <property type="entry name" value="GHL10"/>
</dbReference>
<feature type="signal peptide" evidence="2">
    <location>
        <begin position="1"/>
        <end position="23"/>
    </location>
</feature>
<protein>
    <recommendedName>
        <fullName evidence="3">Glycosyl hydrolase-like 10 domain-containing protein</fullName>
    </recommendedName>
</protein>
<dbReference type="InterPro" id="IPR017853">
    <property type="entry name" value="GH"/>
</dbReference>
<reference evidence="4" key="1">
    <citation type="submission" date="2021-02" db="EMBL/GenBank/DDBJ databases">
        <authorList>
            <person name="Nowell W R."/>
        </authorList>
    </citation>
    <scope>NUCLEOTIDE SEQUENCE</scope>
</reference>
<feature type="chain" id="PRO_5032346082" description="Glycosyl hydrolase-like 10 domain-containing protein" evidence="2">
    <location>
        <begin position="24"/>
        <end position="207"/>
    </location>
</feature>
<feature type="non-terminal residue" evidence="4">
    <location>
        <position position="207"/>
    </location>
</feature>
<dbReference type="InterPro" id="IPR052177">
    <property type="entry name" value="Divisome_Glycosyl_Hydrolase"/>
</dbReference>
<dbReference type="Proteomes" id="UP000663844">
    <property type="component" value="Unassembled WGS sequence"/>
</dbReference>
<dbReference type="EMBL" id="CAJOAZ010013430">
    <property type="protein sequence ID" value="CAF4266949.1"/>
    <property type="molecule type" value="Genomic_DNA"/>
</dbReference>
<dbReference type="SUPFAM" id="SSF51445">
    <property type="entry name" value="(Trans)glycosidases"/>
    <property type="match status" value="1"/>
</dbReference>
<evidence type="ECO:0000259" key="3">
    <source>
        <dbReference type="Pfam" id="PF02638"/>
    </source>
</evidence>
<dbReference type="Gene3D" id="3.20.20.80">
    <property type="entry name" value="Glycosidases"/>
    <property type="match status" value="1"/>
</dbReference>
<proteinExistence type="predicted"/>
<dbReference type="AlphaFoldDB" id="A0A820FTX8"/>
<evidence type="ECO:0000256" key="2">
    <source>
        <dbReference type="SAM" id="SignalP"/>
    </source>
</evidence>
<organism evidence="4 5">
    <name type="scientific">Adineta steineri</name>
    <dbReference type="NCBI Taxonomy" id="433720"/>
    <lineage>
        <taxon>Eukaryota</taxon>
        <taxon>Metazoa</taxon>
        <taxon>Spiralia</taxon>
        <taxon>Gnathifera</taxon>
        <taxon>Rotifera</taxon>
        <taxon>Eurotatoria</taxon>
        <taxon>Bdelloidea</taxon>
        <taxon>Adinetida</taxon>
        <taxon>Adinetidae</taxon>
        <taxon>Adineta</taxon>
    </lineage>
</organism>
<dbReference type="PROSITE" id="PS51257">
    <property type="entry name" value="PROKAR_LIPOPROTEIN"/>
    <property type="match status" value="1"/>
</dbReference>
<accession>A0A820FTX8</accession>
<sequence length="207" mass="23767">MKLHAITIFSCYLLSFLSCQVKGDSCDTYNHPQYGFGQCIHQNDCPNSLYLTGFCESQPSNIHCCFSLEPIKEEFRAIWIATVNNIDWPSSKTITPYQQQTELINILNTVQRLNMNAVIFQIRPAGDAFYASTLEPWSFYLTGTHGVAPSPLWDPLTFIISEAHKRNIEVHAWLNPYRARMTGATYELASNHMAKRFPKYAYPYDNH</sequence>
<dbReference type="PANTHER" id="PTHR43405">
    <property type="entry name" value="GLYCOSYL HYDROLASE DIGH"/>
    <property type="match status" value="1"/>
</dbReference>
<dbReference type="PANTHER" id="PTHR43405:SF1">
    <property type="entry name" value="GLYCOSYL HYDROLASE DIGH"/>
    <property type="match status" value="1"/>
</dbReference>
<evidence type="ECO:0000256" key="1">
    <source>
        <dbReference type="ARBA" id="ARBA00022729"/>
    </source>
</evidence>